<evidence type="ECO:0000256" key="1">
    <source>
        <dbReference type="ARBA" id="ARBA00022801"/>
    </source>
</evidence>
<dbReference type="AlphaFoldDB" id="A0A2S5TF16"/>
<evidence type="ECO:0000313" key="5">
    <source>
        <dbReference type="Proteomes" id="UP000238220"/>
    </source>
</evidence>
<dbReference type="PANTHER" id="PTHR47572">
    <property type="entry name" value="LIPOPROTEIN-RELATED"/>
    <property type="match status" value="1"/>
</dbReference>
<comment type="caution">
    <text evidence="4">The sequence shown here is derived from an EMBL/GenBank/DDBJ whole genome shotgun (WGS) entry which is preliminary data.</text>
</comment>
<reference evidence="4 5" key="1">
    <citation type="submission" date="2018-02" db="EMBL/GenBank/DDBJ databases">
        <title>Genome sequencing of Solimonas sp. HR-BB.</title>
        <authorList>
            <person name="Lee Y."/>
            <person name="Jeon C.O."/>
        </authorList>
    </citation>
    <scope>NUCLEOTIDE SEQUENCE [LARGE SCALE GENOMIC DNA]</scope>
    <source>
        <strain evidence="4 5">HR-BB</strain>
    </source>
</reference>
<feature type="domain" description="SMP-30/Gluconolactonase/LRE-like region" evidence="3">
    <location>
        <begin position="73"/>
        <end position="312"/>
    </location>
</feature>
<dbReference type="Proteomes" id="UP000238220">
    <property type="component" value="Unassembled WGS sequence"/>
</dbReference>
<dbReference type="SUPFAM" id="SSF63829">
    <property type="entry name" value="Calcium-dependent phosphotriesterase"/>
    <property type="match status" value="1"/>
</dbReference>
<dbReference type="InterPro" id="IPR013658">
    <property type="entry name" value="SGL"/>
</dbReference>
<dbReference type="OrthoDB" id="502821at2"/>
<keyword evidence="1" id="KW-0378">Hydrolase</keyword>
<evidence type="ECO:0000256" key="2">
    <source>
        <dbReference type="SAM" id="SignalP"/>
    </source>
</evidence>
<evidence type="ECO:0000313" key="4">
    <source>
        <dbReference type="EMBL" id="PPE73574.1"/>
    </source>
</evidence>
<dbReference type="Pfam" id="PF08450">
    <property type="entry name" value="SGL"/>
    <property type="match status" value="1"/>
</dbReference>
<dbReference type="PANTHER" id="PTHR47572:SF4">
    <property type="entry name" value="LACTONASE DRP35"/>
    <property type="match status" value="1"/>
</dbReference>
<dbReference type="GO" id="GO:0016787">
    <property type="term" value="F:hydrolase activity"/>
    <property type="evidence" value="ECO:0007669"/>
    <property type="project" value="UniProtKB-KW"/>
</dbReference>
<keyword evidence="5" id="KW-1185">Reference proteome</keyword>
<feature type="chain" id="PRO_5015430118" description="SMP-30/Gluconolactonase/LRE-like region domain-containing protein" evidence="2">
    <location>
        <begin position="19"/>
        <end position="353"/>
    </location>
</feature>
<dbReference type="EMBL" id="PSNW01000006">
    <property type="protein sequence ID" value="PPE73574.1"/>
    <property type="molecule type" value="Genomic_DNA"/>
</dbReference>
<organism evidence="4 5">
    <name type="scientific">Solimonas fluminis</name>
    <dbReference type="NCBI Taxonomy" id="2086571"/>
    <lineage>
        <taxon>Bacteria</taxon>
        <taxon>Pseudomonadati</taxon>
        <taxon>Pseudomonadota</taxon>
        <taxon>Gammaproteobacteria</taxon>
        <taxon>Nevskiales</taxon>
        <taxon>Nevskiaceae</taxon>
        <taxon>Solimonas</taxon>
    </lineage>
</organism>
<dbReference type="InterPro" id="IPR011042">
    <property type="entry name" value="6-blade_b-propeller_TolB-like"/>
</dbReference>
<gene>
    <name evidence="4" type="ORF">C3942_12285</name>
</gene>
<dbReference type="Gene3D" id="2.120.10.30">
    <property type="entry name" value="TolB, C-terminal domain"/>
    <property type="match status" value="1"/>
</dbReference>
<proteinExistence type="predicted"/>
<dbReference type="InterPro" id="IPR051262">
    <property type="entry name" value="SMP-30/CGR1_Lactonase"/>
</dbReference>
<name>A0A2S5TF16_9GAMM</name>
<sequence length="353" mass="37496">MFKAALAGLCLVAGGAGAAEFGDVSVLSQVPVPNGFPEGIVVKGNRFYVGGPATFGTSLNNKPSRVFEFDLGSGELTRTFLTQGEKVFGSEHANSCLAFDGAGRLYVLNNQIGTWRLDLQTEVQTGYSEPFPNLPTCALGLGKKPCSPTPLNLPSLPNDIVFDDEGNAYVSDSMQATIWRIPPGGGAPEVWFQDSRFASPYIGVNGLRLSPDRTKVFIGVTVDLLGRGSIYTLPLVAQPQKEDLQVFHRYLAGGPDGFAFGKSGKLYVTLALPGSSGISVLEPDGTESARLKNPLLSPFRPYDSPANVAFDGQGNLLVTNHAFATGILLPGQFQVLKVFVDDTESPLAQPLVP</sequence>
<keyword evidence="2" id="KW-0732">Signal</keyword>
<evidence type="ECO:0000259" key="3">
    <source>
        <dbReference type="Pfam" id="PF08450"/>
    </source>
</evidence>
<protein>
    <recommendedName>
        <fullName evidence="3">SMP-30/Gluconolactonase/LRE-like region domain-containing protein</fullName>
    </recommendedName>
</protein>
<feature type="signal peptide" evidence="2">
    <location>
        <begin position="1"/>
        <end position="18"/>
    </location>
</feature>
<accession>A0A2S5TF16</accession>